<sequence>MSFPDRLCTGFLAVVVVLTLALITQQFRWWLVLPGIVVAVVASRRLILPVPLVSRGQLLGVTLAVLIAVAWTAINMPLAGQAMGVVRDPGQYTLAGLYLIDHPSKNIAVTPDALRTALEVPGVVTDWSGRPSTSLVRVQGPGLVPALIGLLGWFFGPAGALYALVAVAGLALIGLYALARRMVGPLWGLLPVVAVATAIPLAAFGRIPYTEPSCLLLASAAMAALYCAARRRDARLALLAGLFAGATVITRIDGWLVVAGGVVALALTGIFASGDGHRQRRAEVRRMLLMFVWGSLITALLGVAETWINSPNYFGDVTKQTLPLIGGTAVLVGLGLWLLRPGVTGPFAGYAARHRTGFAATIAVLTGVILVLLASRPLWLVSRLTDPKTLSAVRNRQAYEGLPVDPERSYDEYTVTSHAWYFGWALVALGGIGIVWLVYRCLRRRDPAPLAALGPAVVSAAVYLNWAAVTPDQVWAFRRMLPVIAPGLLVAAAFAARQLAVTVPAWLRAYRARRARPGRTVSTGGTTARAAWAGLVAAAALLVSLYPAFTWGPLFTAREGAGQQPFVERVCQVIDGRRTLVVGSNPSFGFFLPTAQEACGVSALGVPRPTRTTLAAVAESWGDPGSIVVVGFHAGEIPWAPGTMPSEPDDSESHQMWAQWLTKVPQSTIDQRTDIWMGTLQPDGTVLPLRS</sequence>
<feature type="transmembrane region" description="Helical" evidence="1">
    <location>
        <begin position="209"/>
        <end position="229"/>
    </location>
</feature>
<feature type="transmembrane region" description="Helical" evidence="1">
    <location>
        <begin position="29"/>
        <end position="47"/>
    </location>
</feature>
<feature type="transmembrane region" description="Helical" evidence="1">
    <location>
        <begin position="450"/>
        <end position="468"/>
    </location>
</feature>
<dbReference type="EMBL" id="JABEND010000009">
    <property type="protein sequence ID" value="NNG37052.1"/>
    <property type="molecule type" value="Genomic_DNA"/>
</dbReference>
<evidence type="ECO:0000256" key="1">
    <source>
        <dbReference type="SAM" id="Phobius"/>
    </source>
</evidence>
<gene>
    <name evidence="2" type="ORF">HKD39_15315</name>
</gene>
<feature type="transmembrane region" description="Helical" evidence="1">
    <location>
        <begin position="530"/>
        <end position="549"/>
    </location>
</feature>
<keyword evidence="3" id="KW-1185">Reference proteome</keyword>
<feature type="transmembrane region" description="Helical" evidence="1">
    <location>
        <begin position="236"/>
        <end position="252"/>
    </location>
</feature>
<feature type="transmembrane region" description="Helical" evidence="1">
    <location>
        <begin position="258"/>
        <end position="276"/>
    </location>
</feature>
<proteinExistence type="predicted"/>
<dbReference type="RefSeq" id="WP_171200743.1">
    <property type="nucleotide sequence ID" value="NZ_JABEND010000009.1"/>
</dbReference>
<name>A0A849AJQ6_9ACTN</name>
<accession>A0A849AJQ6</accession>
<keyword evidence="1" id="KW-0472">Membrane</keyword>
<feature type="transmembrane region" description="Helical" evidence="1">
    <location>
        <begin position="186"/>
        <end position="203"/>
    </location>
</feature>
<feature type="transmembrane region" description="Helical" evidence="1">
    <location>
        <begin position="419"/>
        <end position="438"/>
    </location>
</feature>
<keyword evidence="1" id="KW-0812">Transmembrane</keyword>
<evidence type="ECO:0008006" key="4">
    <source>
        <dbReference type="Google" id="ProtNLM"/>
    </source>
</evidence>
<dbReference type="Proteomes" id="UP000562984">
    <property type="component" value="Unassembled WGS sequence"/>
</dbReference>
<feature type="transmembrane region" description="Helical" evidence="1">
    <location>
        <begin position="160"/>
        <end position="179"/>
    </location>
</feature>
<keyword evidence="1" id="KW-1133">Transmembrane helix</keyword>
<comment type="caution">
    <text evidence="2">The sequence shown here is derived from an EMBL/GenBank/DDBJ whole genome shotgun (WGS) entry which is preliminary data.</text>
</comment>
<feature type="transmembrane region" description="Helical" evidence="1">
    <location>
        <begin position="359"/>
        <end position="379"/>
    </location>
</feature>
<reference evidence="2 3" key="1">
    <citation type="submission" date="2020-05" db="EMBL/GenBank/DDBJ databases">
        <title>Nakamurella sp. DB0629 isolated from air conditioner.</title>
        <authorList>
            <person name="Kim D.H."/>
            <person name="Kim D.-U."/>
        </authorList>
    </citation>
    <scope>NUCLEOTIDE SEQUENCE [LARGE SCALE GENOMIC DNA]</scope>
    <source>
        <strain evidence="2 3">DB0629</strain>
    </source>
</reference>
<feature type="transmembrane region" description="Helical" evidence="1">
    <location>
        <begin position="59"/>
        <end position="79"/>
    </location>
</feature>
<feature type="transmembrane region" description="Helical" evidence="1">
    <location>
        <begin position="288"/>
        <end position="308"/>
    </location>
</feature>
<feature type="transmembrane region" description="Helical" evidence="1">
    <location>
        <begin position="7"/>
        <end position="23"/>
    </location>
</feature>
<organism evidence="2 3">
    <name type="scientific">Nakamurella aerolata</name>
    <dbReference type="NCBI Taxonomy" id="1656892"/>
    <lineage>
        <taxon>Bacteria</taxon>
        <taxon>Bacillati</taxon>
        <taxon>Actinomycetota</taxon>
        <taxon>Actinomycetes</taxon>
        <taxon>Nakamurellales</taxon>
        <taxon>Nakamurellaceae</taxon>
        <taxon>Nakamurella</taxon>
    </lineage>
</organism>
<dbReference type="AlphaFoldDB" id="A0A849AJQ6"/>
<evidence type="ECO:0000313" key="3">
    <source>
        <dbReference type="Proteomes" id="UP000562984"/>
    </source>
</evidence>
<evidence type="ECO:0000313" key="2">
    <source>
        <dbReference type="EMBL" id="NNG37052.1"/>
    </source>
</evidence>
<feature type="transmembrane region" description="Helical" evidence="1">
    <location>
        <begin position="488"/>
        <end position="509"/>
    </location>
</feature>
<protein>
    <recommendedName>
        <fullName evidence="4">Glycosyltransferase RgtA/B/C/D-like domain-containing protein</fullName>
    </recommendedName>
</protein>